<sequence length="388" mass="44039">MLPFSPDELRDFIQKNEHTRPADIILRVKAEDREKTKSLIEQMDARKRLADKVPEWAERFDLFLPPASNLAQASNTETAEYKAQDVIGRLLDLTAGSGIDGWKMGGKADTFTAVDPNSELAKRTSYNLQTLGIPHEFHICTAEEFVASCTEKYDWIYLDPSRKTEGGSKAVALHRMLPDVPSIWKQIHEIATHVKMKLSPLFDLRVIELELPYVYKIEVLAKKGEVKEIVTTSSKTNSTDLSITAAELAHGREWSYTAKRSDLGEKPEQAKSWGKYLYDPSAALNKAGLSDHYAYKHGLCRVMNNVPLYTHSELLPAYPGRIFEIIETGKPFKLKNLPKRLSIVTRNYFDKPEMIRKRLKAGESDDDFLFAVSENRKNAVFIYATKVV</sequence>
<dbReference type="RefSeq" id="WP_151692650.1">
    <property type="nucleotide sequence ID" value="NZ_BMGX01000002.1"/>
</dbReference>
<keyword evidence="2" id="KW-1185">Reference proteome</keyword>
<proteinExistence type="predicted"/>
<dbReference type="InterPro" id="IPR029063">
    <property type="entry name" value="SAM-dependent_MTases_sf"/>
</dbReference>
<dbReference type="SUPFAM" id="SSF53335">
    <property type="entry name" value="S-adenosyl-L-methionine-dependent methyltransferases"/>
    <property type="match status" value="1"/>
</dbReference>
<dbReference type="EMBL" id="WBVQ01000001">
    <property type="protein sequence ID" value="KAB2817962.1"/>
    <property type="molecule type" value="Genomic_DNA"/>
</dbReference>
<evidence type="ECO:0000313" key="2">
    <source>
        <dbReference type="Proteomes" id="UP000484164"/>
    </source>
</evidence>
<protein>
    <submittedName>
        <fullName evidence="1">Class I SAM-dependent methyltransferase</fullName>
    </submittedName>
</protein>
<dbReference type="AlphaFoldDB" id="A0A6L3ZIX3"/>
<dbReference type="Gene3D" id="1.10.10.1110">
    <property type="entry name" value="Methyltransferase PG1098, N-terminal domain"/>
    <property type="match status" value="1"/>
</dbReference>
<keyword evidence="1" id="KW-0808">Transferase</keyword>
<reference evidence="1 2" key="1">
    <citation type="submission" date="2019-10" db="EMBL/GenBank/DDBJ databases">
        <title>Genome sequence of Phaeocystidibacter marisrubri JCM30614 (type strain).</title>
        <authorList>
            <person name="Bowman J.P."/>
        </authorList>
    </citation>
    <scope>NUCLEOTIDE SEQUENCE [LARGE SCALE GENOMIC DNA]</scope>
    <source>
        <strain evidence="1 2">JCM 30614</strain>
    </source>
</reference>
<dbReference type="Gene3D" id="3.40.50.150">
    <property type="entry name" value="Vaccinia Virus protein VP39"/>
    <property type="match status" value="1"/>
</dbReference>
<organism evidence="1 2">
    <name type="scientific">Phaeocystidibacter marisrubri</name>
    <dbReference type="NCBI Taxonomy" id="1577780"/>
    <lineage>
        <taxon>Bacteria</taxon>
        <taxon>Pseudomonadati</taxon>
        <taxon>Bacteroidota</taxon>
        <taxon>Flavobacteriia</taxon>
        <taxon>Flavobacteriales</taxon>
        <taxon>Phaeocystidibacteraceae</taxon>
        <taxon>Phaeocystidibacter</taxon>
    </lineage>
</organism>
<dbReference type="GO" id="GO:0008168">
    <property type="term" value="F:methyltransferase activity"/>
    <property type="evidence" value="ECO:0007669"/>
    <property type="project" value="UniProtKB-KW"/>
</dbReference>
<dbReference type="OrthoDB" id="1000417at2"/>
<dbReference type="CDD" id="cd02440">
    <property type="entry name" value="AdoMet_MTases"/>
    <property type="match status" value="1"/>
</dbReference>
<comment type="caution">
    <text evidence="1">The sequence shown here is derived from an EMBL/GenBank/DDBJ whole genome shotgun (WGS) entry which is preliminary data.</text>
</comment>
<dbReference type="Proteomes" id="UP000484164">
    <property type="component" value="Unassembled WGS sequence"/>
</dbReference>
<gene>
    <name evidence="1" type="ORF">F8C82_06040</name>
</gene>
<accession>A0A6L3ZIX3</accession>
<evidence type="ECO:0000313" key="1">
    <source>
        <dbReference type="EMBL" id="KAB2817962.1"/>
    </source>
</evidence>
<name>A0A6L3ZIX3_9FLAO</name>
<dbReference type="GO" id="GO:0032259">
    <property type="term" value="P:methylation"/>
    <property type="evidence" value="ECO:0007669"/>
    <property type="project" value="UniProtKB-KW"/>
</dbReference>
<keyword evidence="1" id="KW-0489">Methyltransferase</keyword>